<accession>A0A699ZJQ7</accession>
<dbReference type="AlphaFoldDB" id="A0A699ZJQ7"/>
<evidence type="ECO:0000313" key="2">
    <source>
        <dbReference type="Proteomes" id="UP000485058"/>
    </source>
</evidence>
<dbReference type="EMBL" id="BLLF01002173">
    <property type="protein sequence ID" value="GFH23007.1"/>
    <property type="molecule type" value="Genomic_DNA"/>
</dbReference>
<comment type="caution">
    <text evidence="1">The sequence shown here is derived from an EMBL/GenBank/DDBJ whole genome shotgun (WGS) entry which is preliminary data.</text>
</comment>
<protein>
    <submittedName>
        <fullName evidence="1">Uncharacterized protein</fullName>
    </submittedName>
</protein>
<proteinExistence type="predicted"/>
<name>A0A699ZJQ7_HAELA</name>
<reference evidence="1 2" key="1">
    <citation type="submission" date="2020-02" db="EMBL/GenBank/DDBJ databases">
        <title>Draft genome sequence of Haematococcus lacustris strain NIES-144.</title>
        <authorList>
            <person name="Morimoto D."/>
            <person name="Nakagawa S."/>
            <person name="Yoshida T."/>
            <person name="Sawayama S."/>
        </authorList>
    </citation>
    <scope>NUCLEOTIDE SEQUENCE [LARGE SCALE GENOMIC DNA]</scope>
    <source>
        <strain evidence="1 2">NIES-144</strain>
    </source>
</reference>
<evidence type="ECO:0000313" key="1">
    <source>
        <dbReference type="EMBL" id="GFH23007.1"/>
    </source>
</evidence>
<gene>
    <name evidence="1" type="ORF">HaLaN_20552</name>
</gene>
<dbReference type="Proteomes" id="UP000485058">
    <property type="component" value="Unassembled WGS sequence"/>
</dbReference>
<sequence>MAQRNQRLRAGLLPDSLSAARECGGKGAAEQLVRTPAAGQERERAQQARACAARAIHGWLQRAGAATAVREESWA</sequence>
<organism evidence="1 2">
    <name type="scientific">Haematococcus lacustris</name>
    <name type="common">Green alga</name>
    <name type="synonym">Haematococcus pluvialis</name>
    <dbReference type="NCBI Taxonomy" id="44745"/>
    <lineage>
        <taxon>Eukaryota</taxon>
        <taxon>Viridiplantae</taxon>
        <taxon>Chlorophyta</taxon>
        <taxon>core chlorophytes</taxon>
        <taxon>Chlorophyceae</taxon>
        <taxon>CS clade</taxon>
        <taxon>Chlamydomonadales</taxon>
        <taxon>Haematococcaceae</taxon>
        <taxon>Haematococcus</taxon>
    </lineage>
</organism>
<keyword evidence="2" id="KW-1185">Reference proteome</keyword>